<gene>
    <name evidence="1" type="ORF">C7448_109113</name>
</gene>
<dbReference type="SUPFAM" id="SSF49482">
    <property type="entry name" value="Aromatic compound dioxygenase"/>
    <property type="match status" value="1"/>
</dbReference>
<organism evidence="1 2">
    <name type="scientific">Tenacibaculum gallaicum</name>
    <dbReference type="NCBI Taxonomy" id="561505"/>
    <lineage>
        <taxon>Bacteria</taxon>
        <taxon>Pseudomonadati</taxon>
        <taxon>Bacteroidota</taxon>
        <taxon>Flavobacteriia</taxon>
        <taxon>Flavobacteriales</taxon>
        <taxon>Flavobacteriaceae</taxon>
        <taxon>Tenacibaculum</taxon>
    </lineage>
</organism>
<accession>A0A3E0HHL0</accession>
<keyword evidence="2" id="KW-1185">Reference proteome</keyword>
<evidence type="ECO:0000313" key="1">
    <source>
        <dbReference type="EMBL" id="REH45860.1"/>
    </source>
</evidence>
<keyword evidence="1" id="KW-0560">Oxidoreductase</keyword>
<evidence type="ECO:0000313" key="2">
    <source>
        <dbReference type="Proteomes" id="UP000256884"/>
    </source>
</evidence>
<comment type="caution">
    <text evidence="1">The sequence shown here is derived from an EMBL/GenBank/DDBJ whole genome shotgun (WGS) entry which is preliminary data.</text>
</comment>
<proteinExistence type="predicted"/>
<dbReference type="GO" id="GO:0016702">
    <property type="term" value="F:oxidoreductase activity, acting on single donors with incorporation of molecular oxygen, incorporation of two atoms of oxygen"/>
    <property type="evidence" value="ECO:0007669"/>
    <property type="project" value="InterPro"/>
</dbReference>
<dbReference type="Proteomes" id="UP000256884">
    <property type="component" value="Unassembled WGS sequence"/>
</dbReference>
<protein>
    <submittedName>
        <fullName evidence="1">Protocatechuate 3,4-dioxygenase beta subunit</fullName>
    </submittedName>
</protein>
<dbReference type="InterPro" id="IPR015889">
    <property type="entry name" value="Intradiol_dOase_core"/>
</dbReference>
<dbReference type="EMBL" id="QUNS01000009">
    <property type="protein sequence ID" value="REH45860.1"/>
    <property type="molecule type" value="Genomic_DNA"/>
</dbReference>
<dbReference type="AlphaFoldDB" id="A0A3E0HHL0"/>
<name>A0A3E0HHL0_9FLAO</name>
<sequence length="275" mass="31603">MQKLVLVTYYTPLLKQVFYSYPLLIKFSPISKKTLDFFLRFVFTKLGILNVTNTIPVMQISKCKTLKHYLGILFLTLIVTSCKGQSQTKTERKVGGACEDCKALLDYKILNIAPKPIDTLPGFHENEPKLKITGIAFKKDGETPAKNVVLYIYHTDRNGIYQPSEKPIGWEKRHGQHRGWLRTGKGGKFTFYTFRPASYPKTQEPEHIHIYAKEPNTIPYYIDSYHFESDPSLTEERKQSKRNRGGSGIIHLKKEAGIWTANRDIILGLNIPDYE</sequence>
<keyword evidence="1" id="KW-0223">Dioxygenase</keyword>
<dbReference type="Gene3D" id="2.60.130.10">
    <property type="entry name" value="Aromatic compound dioxygenase"/>
    <property type="match status" value="1"/>
</dbReference>
<reference evidence="1 2" key="1">
    <citation type="submission" date="2018-08" db="EMBL/GenBank/DDBJ databases">
        <title>Genomic Encyclopedia of Type Strains, Phase IV (KMG-IV): sequencing the most valuable type-strain genomes for metagenomic binning, comparative biology and taxonomic classification.</title>
        <authorList>
            <person name="Goeker M."/>
        </authorList>
    </citation>
    <scope>NUCLEOTIDE SEQUENCE [LARGE SCALE GENOMIC DNA]</scope>
    <source>
        <strain evidence="1 2">DSM 18841</strain>
    </source>
</reference>
<dbReference type="GO" id="GO:0005506">
    <property type="term" value="F:iron ion binding"/>
    <property type="evidence" value="ECO:0007669"/>
    <property type="project" value="InterPro"/>
</dbReference>